<dbReference type="NCBIfam" id="TIGR00011">
    <property type="entry name" value="YbaK_EbsC"/>
    <property type="match status" value="1"/>
</dbReference>
<keyword evidence="3 4" id="KW-0456">Lyase</keyword>
<evidence type="ECO:0000313" key="7">
    <source>
        <dbReference type="Proteomes" id="UP000824001"/>
    </source>
</evidence>
<dbReference type="GO" id="GO:0006412">
    <property type="term" value="P:translation"/>
    <property type="evidence" value="ECO:0007669"/>
    <property type="project" value="UniProtKB-KW"/>
</dbReference>
<dbReference type="SUPFAM" id="SSF55826">
    <property type="entry name" value="YbaK/ProRS associated domain"/>
    <property type="match status" value="1"/>
</dbReference>
<dbReference type="InterPro" id="IPR007214">
    <property type="entry name" value="YbaK/aa-tRNA-synth-assoc-dom"/>
</dbReference>
<evidence type="ECO:0000256" key="3">
    <source>
        <dbReference type="ARBA" id="ARBA00023239"/>
    </source>
</evidence>
<dbReference type="PIRSF" id="PIRSF006181">
    <property type="entry name" value="EbsC_YbaK"/>
    <property type="match status" value="1"/>
</dbReference>
<sequence length="152" mass="16940">MTKTNAMRLLDAAGIAYRTAEYEYSEADLSGRHAAEQIDMPAEQVFKTLVTRGDRTGILVFCIPVLDELDLRRAASVSGNKRLEMIHVKELLPLTGYMRGGCSPIGMKKKYPTYIDETYVLFDEIAVSAGMRGEQIILNPEDLVGFVDAKVY</sequence>
<accession>A0A9D1FDR5</accession>
<dbReference type="Pfam" id="PF04073">
    <property type="entry name" value="tRNA_edit"/>
    <property type="match status" value="1"/>
</dbReference>
<comment type="caution">
    <text evidence="6">The sequence shown here is derived from an EMBL/GenBank/DDBJ whole genome shotgun (WGS) entry which is preliminary data.</text>
</comment>
<proteinExistence type="inferred from homology"/>
<gene>
    <name evidence="6" type="primary">ybaK</name>
    <name evidence="6" type="ORF">IAC18_06600</name>
</gene>
<dbReference type="InterPro" id="IPR004369">
    <property type="entry name" value="Prolyl-tRNA_editing_YbaK/EbsC"/>
</dbReference>
<reference evidence="6" key="1">
    <citation type="submission" date="2020-10" db="EMBL/GenBank/DDBJ databases">
        <authorList>
            <person name="Gilroy R."/>
        </authorList>
    </citation>
    <scope>NUCLEOTIDE SEQUENCE</scope>
    <source>
        <strain evidence="6">ChiHjej10B9-9673</strain>
    </source>
</reference>
<dbReference type="Gene3D" id="3.90.960.10">
    <property type="entry name" value="YbaK/aminoacyl-tRNA synthetase-associated domain"/>
    <property type="match status" value="1"/>
</dbReference>
<evidence type="ECO:0000256" key="1">
    <source>
        <dbReference type="ARBA" id="ARBA00009798"/>
    </source>
</evidence>
<dbReference type="GO" id="GO:0016829">
    <property type="term" value="F:lyase activity"/>
    <property type="evidence" value="ECO:0007669"/>
    <property type="project" value="UniProtKB-KW"/>
</dbReference>
<dbReference type="InterPro" id="IPR036754">
    <property type="entry name" value="YbaK/aa-tRNA-synt-asso_dom_sf"/>
</dbReference>
<dbReference type="Proteomes" id="UP000824001">
    <property type="component" value="Unassembled WGS sequence"/>
</dbReference>
<dbReference type="GO" id="GO:0002161">
    <property type="term" value="F:aminoacyl-tRNA deacylase activity"/>
    <property type="evidence" value="ECO:0007669"/>
    <property type="project" value="InterPro"/>
</dbReference>
<dbReference type="PANTHER" id="PTHR30411:SF0">
    <property type="entry name" value="CYS-TRNA(PRO)_CYS-TRNA(CYS) DEACYLASE YBAK"/>
    <property type="match status" value="1"/>
</dbReference>
<reference evidence="6" key="2">
    <citation type="journal article" date="2021" name="PeerJ">
        <title>Extensive microbial diversity within the chicken gut microbiome revealed by metagenomics and culture.</title>
        <authorList>
            <person name="Gilroy R."/>
            <person name="Ravi A."/>
            <person name="Getino M."/>
            <person name="Pursley I."/>
            <person name="Horton D.L."/>
            <person name="Alikhan N.F."/>
            <person name="Baker D."/>
            <person name="Gharbi K."/>
            <person name="Hall N."/>
            <person name="Watson M."/>
            <person name="Adriaenssens E.M."/>
            <person name="Foster-Nyarko E."/>
            <person name="Jarju S."/>
            <person name="Secka A."/>
            <person name="Antonio M."/>
            <person name="Oren A."/>
            <person name="Chaudhuri R.R."/>
            <person name="La Ragione R."/>
            <person name="Hildebrand F."/>
            <person name="Pallen M.J."/>
        </authorList>
    </citation>
    <scope>NUCLEOTIDE SEQUENCE</scope>
    <source>
        <strain evidence="6">ChiHjej10B9-9673</strain>
    </source>
</reference>
<evidence type="ECO:0000256" key="2">
    <source>
        <dbReference type="ARBA" id="ARBA00022917"/>
    </source>
</evidence>
<dbReference type="EC" id="4.2.-.-" evidence="4"/>
<protein>
    <recommendedName>
        <fullName evidence="4">Cys-tRNA(Pro)/Cys-tRNA(Cys) deacylase</fullName>
        <ecNumber evidence="4">4.2.-.-</ecNumber>
    </recommendedName>
</protein>
<comment type="similarity">
    <text evidence="1 4">Belongs to the prolyl-tRNA editing family. YbaK/EbsC subfamily.</text>
</comment>
<evidence type="ECO:0000313" key="6">
    <source>
        <dbReference type="EMBL" id="HIS67217.1"/>
    </source>
</evidence>
<keyword evidence="2 4" id="KW-0648">Protein biosynthesis</keyword>
<dbReference type="CDD" id="cd00002">
    <property type="entry name" value="YbaK_deacylase"/>
    <property type="match status" value="1"/>
</dbReference>
<dbReference type="EMBL" id="DVJK01000184">
    <property type="protein sequence ID" value="HIS67217.1"/>
    <property type="molecule type" value="Genomic_DNA"/>
</dbReference>
<feature type="domain" description="YbaK/aminoacyl-tRNA synthetase-associated" evidence="5">
    <location>
        <begin position="34"/>
        <end position="144"/>
    </location>
</feature>
<name>A0A9D1FDR5_9FIRM</name>
<dbReference type="AlphaFoldDB" id="A0A9D1FDR5"/>
<organism evidence="6 7">
    <name type="scientific">Candidatus Scatomorpha merdipullorum</name>
    <dbReference type="NCBI Taxonomy" id="2840927"/>
    <lineage>
        <taxon>Bacteria</taxon>
        <taxon>Bacillati</taxon>
        <taxon>Bacillota</taxon>
        <taxon>Clostridia</taxon>
        <taxon>Eubacteriales</taxon>
        <taxon>Candidatus Scatomorpha</taxon>
    </lineage>
</organism>
<dbReference type="PANTHER" id="PTHR30411">
    <property type="entry name" value="CYTOPLASMIC PROTEIN"/>
    <property type="match status" value="1"/>
</dbReference>
<evidence type="ECO:0000256" key="4">
    <source>
        <dbReference type="PIRNR" id="PIRNR006181"/>
    </source>
</evidence>
<evidence type="ECO:0000259" key="5">
    <source>
        <dbReference type="Pfam" id="PF04073"/>
    </source>
</evidence>